<name>A0A1D3K177_PSEVE</name>
<evidence type="ECO:0000313" key="1">
    <source>
        <dbReference type="EMBL" id="SBW82080.1"/>
    </source>
</evidence>
<gene>
    <name evidence="1" type="ORF">PVE_R1G4198</name>
</gene>
<reference evidence="2" key="1">
    <citation type="submission" date="2016-07" db="EMBL/GenBank/DDBJ databases">
        <authorList>
            <person name="Florea S."/>
            <person name="Webb J.S."/>
            <person name="Jaromczyk J."/>
            <person name="Schardl C.L."/>
        </authorList>
    </citation>
    <scope>NUCLEOTIDE SEQUENCE [LARGE SCALE GENOMIC DNA]</scope>
    <source>
        <strain evidence="2">1YdBTEX2</strain>
    </source>
</reference>
<dbReference type="Proteomes" id="UP000245431">
    <property type="component" value="Chromosome PVE_r1"/>
</dbReference>
<organism evidence="1 2">
    <name type="scientific">Pseudomonas veronii 1YdBTEX2</name>
    <dbReference type="NCBI Taxonomy" id="1295141"/>
    <lineage>
        <taxon>Bacteria</taxon>
        <taxon>Pseudomonadati</taxon>
        <taxon>Pseudomonadota</taxon>
        <taxon>Gammaproteobacteria</taxon>
        <taxon>Pseudomonadales</taxon>
        <taxon>Pseudomonadaceae</taxon>
        <taxon>Pseudomonas</taxon>
    </lineage>
</organism>
<accession>A0A1D3K177</accession>
<dbReference type="AlphaFoldDB" id="A0A1D3K177"/>
<proteinExistence type="predicted"/>
<dbReference type="EMBL" id="LT599583">
    <property type="protein sequence ID" value="SBW82080.1"/>
    <property type="molecule type" value="Genomic_DNA"/>
</dbReference>
<protein>
    <submittedName>
        <fullName evidence="1">Uncharacterized protein</fullName>
    </submittedName>
</protein>
<evidence type="ECO:0000313" key="2">
    <source>
        <dbReference type="Proteomes" id="UP000245431"/>
    </source>
</evidence>
<sequence length="83" mass="9284">MLRGKYASRSSAVHAGFEMFCIPKPQPTHREFCDTSAVLISDEAPARSDRVAQNAGCMMAIHAICTKSKILTFYKLLIFKDFI</sequence>